<dbReference type="OrthoDB" id="749393at2759"/>
<organism evidence="1 2">
    <name type="scientific">Rhododendron simsii</name>
    <name type="common">Sims's rhododendron</name>
    <dbReference type="NCBI Taxonomy" id="118357"/>
    <lineage>
        <taxon>Eukaryota</taxon>
        <taxon>Viridiplantae</taxon>
        <taxon>Streptophyta</taxon>
        <taxon>Embryophyta</taxon>
        <taxon>Tracheophyta</taxon>
        <taxon>Spermatophyta</taxon>
        <taxon>Magnoliopsida</taxon>
        <taxon>eudicotyledons</taxon>
        <taxon>Gunneridae</taxon>
        <taxon>Pentapetalae</taxon>
        <taxon>asterids</taxon>
        <taxon>Ericales</taxon>
        <taxon>Ericaceae</taxon>
        <taxon>Ericoideae</taxon>
        <taxon>Rhodoreae</taxon>
        <taxon>Rhododendron</taxon>
    </lineage>
</organism>
<comment type="caution">
    <text evidence="1">The sequence shown here is derived from an EMBL/GenBank/DDBJ whole genome shotgun (WGS) entry which is preliminary data.</text>
</comment>
<accession>A0A834GFY2</accession>
<sequence length="376" mass="42707">MLSWISQCKVSFDWLELGSKLVDYTVSKYSNDKKYFLDLKRFDFLLDEWWEESERVEVILLYGLRGTKSELTLTKFSGFVTSVADGIRKDMSNLCGLMQLHVAKRFSQVNKCFDESYHAIATIFRAGQGRSLEKVAEANSDTLGAGTLGQMVFERHVDFFDLTTSSLIVKTGFMVAGIRNGKAQKQECPFAEPRDEKDEGGVVNGVIANNRKRAREDDDHPAASVAKINPDLINARGYYVHREFETTDKQHSFDGIFDTTEIGYNNNNAACADVEEGLFDFPWLKEGMAFKAEDYEESDFDNIFVSSYPSSSTLQDASDSKAEEQNLCQFPKLLNFDDDDKKKKKKKNNYEDDLLPPTFQADQLEGPDWICSCVFD</sequence>
<keyword evidence="2" id="KW-1185">Reference proteome</keyword>
<evidence type="ECO:0000313" key="2">
    <source>
        <dbReference type="Proteomes" id="UP000626092"/>
    </source>
</evidence>
<name>A0A834GFY2_RHOSS</name>
<protein>
    <submittedName>
        <fullName evidence="1">Uncharacterized protein</fullName>
    </submittedName>
</protein>
<dbReference type="EMBL" id="WJXA01000009">
    <property type="protein sequence ID" value="KAF7132935.1"/>
    <property type="molecule type" value="Genomic_DNA"/>
</dbReference>
<gene>
    <name evidence="1" type="ORF">RHSIM_Rhsim09G0002400</name>
</gene>
<evidence type="ECO:0000313" key="1">
    <source>
        <dbReference type="EMBL" id="KAF7132935.1"/>
    </source>
</evidence>
<dbReference type="AlphaFoldDB" id="A0A834GFY2"/>
<dbReference type="Proteomes" id="UP000626092">
    <property type="component" value="Unassembled WGS sequence"/>
</dbReference>
<proteinExistence type="predicted"/>
<reference evidence="1" key="1">
    <citation type="submission" date="2019-11" db="EMBL/GenBank/DDBJ databases">
        <authorList>
            <person name="Liu Y."/>
            <person name="Hou J."/>
            <person name="Li T.-Q."/>
            <person name="Guan C.-H."/>
            <person name="Wu X."/>
            <person name="Wu H.-Z."/>
            <person name="Ling F."/>
            <person name="Zhang R."/>
            <person name="Shi X.-G."/>
            <person name="Ren J.-P."/>
            <person name="Chen E.-F."/>
            <person name="Sun J.-M."/>
        </authorList>
    </citation>
    <scope>NUCLEOTIDE SEQUENCE</scope>
    <source>
        <strain evidence="1">Adult_tree_wgs_1</strain>
        <tissue evidence="1">Leaves</tissue>
    </source>
</reference>